<feature type="compositionally biased region" description="Low complexity" evidence="2">
    <location>
        <begin position="239"/>
        <end position="271"/>
    </location>
</feature>
<evidence type="ECO:0000313" key="3">
    <source>
        <dbReference type="EMBL" id="KAK1803671.1"/>
    </source>
</evidence>
<name>A0AAD9E3E9_9TELE</name>
<feature type="compositionally biased region" description="Low complexity" evidence="2">
    <location>
        <begin position="429"/>
        <end position="439"/>
    </location>
</feature>
<gene>
    <name evidence="3" type="ORF">P4O66_021076</name>
</gene>
<evidence type="ECO:0000313" key="4">
    <source>
        <dbReference type="Proteomes" id="UP001239994"/>
    </source>
</evidence>
<evidence type="ECO:0000256" key="2">
    <source>
        <dbReference type="SAM" id="MobiDB-lite"/>
    </source>
</evidence>
<dbReference type="GO" id="GO:0004672">
    <property type="term" value="F:protein kinase activity"/>
    <property type="evidence" value="ECO:0007669"/>
    <property type="project" value="TreeGrafter"/>
</dbReference>
<feature type="compositionally biased region" description="Low complexity" evidence="2">
    <location>
        <begin position="560"/>
        <end position="571"/>
    </location>
</feature>
<comment type="caution">
    <text evidence="3">The sequence shown here is derived from an EMBL/GenBank/DDBJ whole genome shotgun (WGS) entry which is preliminary data.</text>
</comment>
<feature type="compositionally biased region" description="Polar residues" evidence="2">
    <location>
        <begin position="531"/>
        <end position="545"/>
    </location>
</feature>
<feature type="region of interest" description="Disordered" evidence="2">
    <location>
        <begin position="231"/>
        <end position="271"/>
    </location>
</feature>
<dbReference type="AlphaFoldDB" id="A0AAD9E3E9"/>
<feature type="compositionally biased region" description="Pro residues" evidence="2">
    <location>
        <begin position="440"/>
        <end position="451"/>
    </location>
</feature>
<feature type="compositionally biased region" description="Low complexity" evidence="2">
    <location>
        <begin position="378"/>
        <end position="389"/>
    </location>
</feature>
<accession>A0AAD9E3E9</accession>
<sequence length="597" mass="61571">MSVCGEFAEHVWKPGSCKNCFHPRSAHTQVNTVGGASARPSVGGANTRPSGGRDEDGGGVSPSPYSKPTIAVRPTMMNTDATETTVDVNVNSDQSPKSPVGLKILDLSTLCTDINGCSTVLREALLQAGAPGKRDHSGRLPMCVLSPTGLPEPAAVTSSVFVTKEESLKGNGNSDPYRANLARMVKSNYMGTQESQVQGHAQRSLYPGTCEEVVTVTSSVQEVQTTLGLGLVAGVPGNSTDSVSRETSSTSSSPAATPDSRNVSLSDSCSYGSSSDSLAGADVFHLAGPESPGDAVRWGSPTKGHPGRRAGSEPIYAESSKRKLRPQQHTEVGAEVNGSAESPRATITVVAAHTEENNRIFYLSSPDSAVSTQWQHFGPATPDDPAGPAFSWPPSPSTTETTPATSVVPSVQTKPQTSPPIPPKRSGRSPKLGTSSLSPLPLPELSPPAPQPSSRAIQGDAPSSGPAVAPAERRQKLRNTRSLEGRIEEEEEGEEGGPSSGLAGRVDGPAVRGPGASGRSCTHVSEPVPGTDTNNSGSQKQTGTRAQDDTRRGSVLGGVASSPSALSAASSTQLPAVAGADTTEPKPPPPPPKKHHR</sequence>
<proteinExistence type="inferred from homology"/>
<dbReference type="PANTHER" id="PTHR22972">
    <property type="entry name" value="SERINE/THREONINE PROTEIN KINASE"/>
    <property type="match status" value="1"/>
</dbReference>
<comment type="similarity">
    <text evidence="1">Belongs to the protein kinase superfamily.</text>
</comment>
<dbReference type="EMBL" id="JAROKS010000005">
    <property type="protein sequence ID" value="KAK1803671.1"/>
    <property type="molecule type" value="Genomic_DNA"/>
</dbReference>
<feature type="compositionally biased region" description="Low complexity" evidence="2">
    <location>
        <begin position="397"/>
        <end position="411"/>
    </location>
</feature>
<dbReference type="InterPro" id="IPR051511">
    <property type="entry name" value="MitoQC_Scaffold_Kinases"/>
</dbReference>
<feature type="region of interest" description="Disordered" evidence="2">
    <location>
        <begin position="284"/>
        <end position="341"/>
    </location>
</feature>
<keyword evidence="4" id="KW-1185">Reference proteome</keyword>
<dbReference type="PANTHER" id="PTHR22972:SF3">
    <property type="entry name" value="INACTIVE TYROSINE-PROTEIN KINASE PRAG1"/>
    <property type="match status" value="1"/>
</dbReference>
<organism evidence="3 4">
    <name type="scientific">Electrophorus voltai</name>
    <dbReference type="NCBI Taxonomy" id="2609070"/>
    <lineage>
        <taxon>Eukaryota</taxon>
        <taxon>Metazoa</taxon>
        <taxon>Chordata</taxon>
        <taxon>Craniata</taxon>
        <taxon>Vertebrata</taxon>
        <taxon>Euteleostomi</taxon>
        <taxon>Actinopterygii</taxon>
        <taxon>Neopterygii</taxon>
        <taxon>Teleostei</taxon>
        <taxon>Ostariophysi</taxon>
        <taxon>Gymnotiformes</taxon>
        <taxon>Gymnotoidei</taxon>
        <taxon>Gymnotidae</taxon>
        <taxon>Electrophorus</taxon>
    </lineage>
</organism>
<feature type="region of interest" description="Disordered" evidence="2">
    <location>
        <begin position="31"/>
        <end position="71"/>
    </location>
</feature>
<reference evidence="3" key="1">
    <citation type="submission" date="2023-03" db="EMBL/GenBank/DDBJ databases">
        <title>Electrophorus voltai genome.</title>
        <authorList>
            <person name="Bian C."/>
        </authorList>
    </citation>
    <scope>NUCLEOTIDE SEQUENCE</scope>
    <source>
        <strain evidence="3">CB-2022</strain>
        <tissue evidence="3">Muscle</tissue>
    </source>
</reference>
<evidence type="ECO:0000256" key="1">
    <source>
        <dbReference type="ARBA" id="ARBA00038349"/>
    </source>
</evidence>
<protein>
    <submittedName>
        <fullName evidence="3">Uncharacterized protein</fullName>
    </submittedName>
</protein>
<dbReference type="Proteomes" id="UP001239994">
    <property type="component" value="Unassembled WGS sequence"/>
</dbReference>
<feature type="region of interest" description="Disordered" evidence="2">
    <location>
        <begin position="373"/>
        <end position="597"/>
    </location>
</feature>